<dbReference type="FunFam" id="1.10.1000.11:FF:000002">
    <property type="entry name" value="Cytohesin 1"/>
    <property type="match status" value="1"/>
</dbReference>
<dbReference type="InterPro" id="IPR023394">
    <property type="entry name" value="Sec7_C_sf"/>
</dbReference>
<dbReference type="PROSITE" id="PS50190">
    <property type="entry name" value="SEC7"/>
    <property type="match status" value="1"/>
</dbReference>
<accession>A0A8H2XJ38</accession>
<feature type="domain" description="SEC7" evidence="1">
    <location>
        <begin position="4"/>
        <end position="138"/>
    </location>
</feature>
<gene>
    <name evidence="2" type="ORF">RDB_LOCUS51967</name>
</gene>
<sequence>RLLETVSKSEVASAIASKNDPFHTAALALYMERFDFICDPLDIALRRLLMDLSLPKETQQIDRVMEAFAKRYTDCNPGLFASGDQAYVLAFSLMMLHTDAFNKSNKNKMTKADYVKNTRMPGLPSEVLDYFFDNIVFAPFIFIEDATDVNGQRGFVDRGAVTPVLGPNSSGSLLPTKPKIDPYYIITQRKEPA</sequence>
<dbReference type="PANTHER" id="PTHR10663">
    <property type="entry name" value="GUANYL-NUCLEOTIDE EXCHANGE FACTOR"/>
    <property type="match status" value="1"/>
</dbReference>
<dbReference type="AlphaFoldDB" id="A0A8H2XJ38"/>
<evidence type="ECO:0000313" key="3">
    <source>
        <dbReference type="Proteomes" id="UP000663826"/>
    </source>
</evidence>
<dbReference type="InterPro" id="IPR035999">
    <property type="entry name" value="Sec7_dom_sf"/>
</dbReference>
<evidence type="ECO:0000313" key="2">
    <source>
        <dbReference type="EMBL" id="CAE6423539.1"/>
    </source>
</evidence>
<dbReference type="Pfam" id="PF01369">
    <property type="entry name" value="Sec7"/>
    <property type="match status" value="1"/>
</dbReference>
<dbReference type="Gene3D" id="1.10.1000.11">
    <property type="entry name" value="Arf Nucleotide-binding Site Opener,domain 2"/>
    <property type="match status" value="1"/>
</dbReference>
<protein>
    <recommendedName>
        <fullName evidence="1">SEC7 domain-containing protein</fullName>
    </recommendedName>
</protein>
<reference evidence="2" key="1">
    <citation type="submission" date="2021-01" db="EMBL/GenBank/DDBJ databases">
        <authorList>
            <person name="Kaushik A."/>
        </authorList>
    </citation>
    <scope>NUCLEOTIDE SEQUENCE</scope>
    <source>
        <strain evidence="2">AG1-1B</strain>
    </source>
</reference>
<dbReference type="CDD" id="cd00171">
    <property type="entry name" value="Sec7"/>
    <property type="match status" value="1"/>
</dbReference>
<dbReference type="PANTHER" id="PTHR10663:SF405">
    <property type="entry name" value="ARF GUANINE NUCLEOTIDE EXCHANGE FACTOR SYT1"/>
    <property type="match status" value="1"/>
</dbReference>
<feature type="non-terminal residue" evidence="2">
    <location>
        <position position="1"/>
    </location>
</feature>
<organism evidence="2 3">
    <name type="scientific">Rhizoctonia solani</name>
    <dbReference type="NCBI Taxonomy" id="456999"/>
    <lineage>
        <taxon>Eukaryota</taxon>
        <taxon>Fungi</taxon>
        <taxon>Dikarya</taxon>
        <taxon>Basidiomycota</taxon>
        <taxon>Agaricomycotina</taxon>
        <taxon>Agaricomycetes</taxon>
        <taxon>Cantharellales</taxon>
        <taxon>Ceratobasidiaceae</taxon>
        <taxon>Rhizoctonia</taxon>
    </lineage>
</organism>
<dbReference type="SUPFAM" id="SSF48425">
    <property type="entry name" value="Sec7 domain"/>
    <property type="match status" value="1"/>
</dbReference>
<dbReference type="Proteomes" id="UP000663826">
    <property type="component" value="Unassembled WGS sequence"/>
</dbReference>
<comment type="caution">
    <text evidence="2">The sequence shown here is derived from an EMBL/GenBank/DDBJ whole genome shotgun (WGS) entry which is preliminary data.</text>
</comment>
<evidence type="ECO:0000259" key="1">
    <source>
        <dbReference type="PROSITE" id="PS50190"/>
    </source>
</evidence>
<dbReference type="SMART" id="SM00222">
    <property type="entry name" value="Sec7"/>
    <property type="match status" value="1"/>
</dbReference>
<dbReference type="GO" id="GO:0032012">
    <property type="term" value="P:regulation of ARF protein signal transduction"/>
    <property type="evidence" value="ECO:0007669"/>
    <property type="project" value="InterPro"/>
</dbReference>
<dbReference type="GO" id="GO:0005085">
    <property type="term" value="F:guanyl-nucleotide exchange factor activity"/>
    <property type="evidence" value="ECO:0007669"/>
    <property type="project" value="InterPro"/>
</dbReference>
<proteinExistence type="predicted"/>
<name>A0A8H2XJ38_9AGAM</name>
<dbReference type="InterPro" id="IPR000904">
    <property type="entry name" value="Sec7_dom"/>
</dbReference>
<dbReference type="EMBL" id="CAJMWQ010000982">
    <property type="protein sequence ID" value="CAE6423539.1"/>
    <property type="molecule type" value="Genomic_DNA"/>
</dbReference>